<keyword evidence="3 8" id="KW-0547">Nucleotide-binding</keyword>
<dbReference type="GO" id="GO:0004642">
    <property type="term" value="F:phosphoribosylformylglycinamidine synthase activity"/>
    <property type="evidence" value="ECO:0007669"/>
    <property type="project" value="UniProtKB-EC"/>
</dbReference>
<dbReference type="SMART" id="SM01211">
    <property type="entry name" value="GATase_5"/>
    <property type="match status" value="1"/>
</dbReference>
<keyword evidence="1 8" id="KW-0963">Cytoplasm</keyword>
<dbReference type="NCBIfam" id="TIGR01737">
    <property type="entry name" value="FGAM_synth_I"/>
    <property type="match status" value="1"/>
</dbReference>
<dbReference type="PROSITE" id="PS51273">
    <property type="entry name" value="GATASE_TYPE_1"/>
    <property type="match status" value="1"/>
</dbReference>
<gene>
    <name evidence="8 9" type="primary">purQ</name>
    <name evidence="9" type="ORF">ACFS7Z_23720</name>
</gene>
<organism evidence="9 10">
    <name type="scientific">Pontibacter toksunensis</name>
    <dbReference type="NCBI Taxonomy" id="1332631"/>
    <lineage>
        <taxon>Bacteria</taxon>
        <taxon>Pseudomonadati</taxon>
        <taxon>Bacteroidota</taxon>
        <taxon>Cytophagia</taxon>
        <taxon>Cytophagales</taxon>
        <taxon>Hymenobacteraceae</taxon>
        <taxon>Pontibacter</taxon>
    </lineage>
</organism>
<dbReference type="RefSeq" id="WP_377490684.1">
    <property type="nucleotide sequence ID" value="NZ_JBHUOX010000028.1"/>
</dbReference>
<comment type="caution">
    <text evidence="9">The sequence shown here is derived from an EMBL/GenBank/DDBJ whole genome shotgun (WGS) entry which is preliminary data.</text>
</comment>
<feature type="active site" description="Nucleophile" evidence="8">
    <location>
        <position position="86"/>
    </location>
</feature>
<evidence type="ECO:0000256" key="6">
    <source>
        <dbReference type="ARBA" id="ARBA00022840"/>
    </source>
</evidence>
<feature type="active site" evidence="8">
    <location>
        <position position="205"/>
    </location>
</feature>
<dbReference type="HAMAP" id="MF_00421">
    <property type="entry name" value="PurQ"/>
    <property type="match status" value="1"/>
</dbReference>
<dbReference type="Pfam" id="PF13507">
    <property type="entry name" value="GATase_5"/>
    <property type="match status" value="1"/>
</dbReference>
<dbReference type="Proteomes" id="UP001597641">
    <property type="component" value="Unassembled WGS sequence"/>
</dbReference>
<evidence type="ECO:0000313" key="9">
    <source>
        <dbReference type="EMBL" id="MFD3003390.1"/>
    </source>
</evidence>
<evidence type="ECO:0000256" key="1">
    <source>
        <dbReference type="ARBA" id="ARBA00022490"/>
    </source>
</evidence>
<dbReference type="PIRSF" id="PIRSF001586">
    <property type="entry name" value="FGAM_synth_I"/>
    <property type="match status" value="1"/>
</dbReference>
<dbReference type="SUPFAM" id="SSF52317">
    <property type="entry name" value="Class I glutamine amidotransferase-like"/>
    <property type="match status" value="1"/>
</dbReference>
<protein>
    <recommendedName>
        <fullName evidence="8">Phosphoribosylformylglycinamidine synthase subunit PurQ</fullName>
        <shortName evidence="8">FGAM synthase</shortName>
        <ecNumber evidence="8">6.3.5.3</ecNumber>
    </recommendedName>
    <alternativeName>
        <fullName evidence="8">Formylglycinamide ribonucleotide amidotransferase subunit I</fullName>
        <shortName evidence="8">FGAR amidotransferase I</shortName>
        <shortName evidence="8">FGAR-AT I</shortName>
    </alternativeName>
    <alternativeName>
        <fullName evidence="8">Glutaminase PurQ</fullName>
        <ecNumber evidence="8">3.5.1.2</ecNumber>
    </alternativeName>
    <alternativeName>
        <fullName evidence="8">Phosphoribosylformylglycinamidine synthase subunit I</fullName>
    </alternativeName>
</protein>
<comment type="catalytic activity">
    <reaction evidence="8">
        <text>N(2)-formyl-N(1)-(5-phospho-beta-D-ribosyl)glycinamide + L-glutamine + ATP + H2O = 2-formamido-N(1)-(5-O-phospho-beta-D-ribosyl)acetamidine + L-glutamate + ADP + phosphate + H(+)</text>
        <dbReference type="Rhea" id="RHEA:17129"/>
        <dbReference type="ChEBI" id="CHEBI:15377"/>
        <dbReference type="ChEBI" id="CHEBI:15378"/>
        <dbReference type="ChEBI" id="CHEBI:29985"/>
        <dbReference type="ChEBI" id="CHEBI:30616"/>
        <dbReference type="ChEBI" id="CHEBI:43474"/>
        <dbReference type="ChEBI" id="CHEBI:58359"/>
        <dbReference type="ChEBI" id="CHEBI:147286"/>
        <dbReference type="ChEBI" id="CHEBI:147287"/>
        <dbReference type="ChEBI" id="CHEBI:456216"/>
        <dbReference type="EC" id="6.3.5.3"/>
    </reaction>
</comment>
<dbReference type="Gene3D" id="3.40.50.880">
    <property type="match status" value="1"/>
</dbReference>
<dbReference type="InterPro" id="IPR029062">
    <property type="entry name" value="Class_I_gatase-like"/>
</dbReference>
<feature type="active site" evidence="8">
    <location>
        <position position="203"/>
    </location>
</feature>
<dbReference type="InterPro" id="IPR010075">
    <property type="entry name" value="PRibForGlyAmidine_synth_PurQ"/>
</dbReference>
<keyword evidence="6 8" id="KW-0067">ATP-binding</keyword>
<evidence type="ECO:0000256" key="7">
    <source>
        <dbReference type="ARBA" id="ARBA00022962"/>
    </source>
</evidence>
<proteinExistence type="inferred from homology"/>
<keyword evidence="7 8" id="KW-0315">Glutamine amidotransferase</keyword>
<accession>A0ABW6BZY2</accession>
<evidence type="ECO:0000256" key="4">
    <source>
        <dbReference type="ARBA" id="ARBA00022755"/>
    </source>
</evidence>
<comment type="pathway">
    <text evidence="8">Purine metabolism; IMP biosynthesis via de novo pathway; 5-amino-1-(5-phospho-D-ribosyl)imidazole from N(2)-formyl-N(1)-(5-phospho-D-ribosyl)glycinamide: step 1/2.</text>
</comment>
<evidence type="ECO:0000256" key="5">
    <source>
        <dbReference type="ARBA" id="ARBA00022801"/>
    </source>
</evidence>
<sequence>MKFGVVVFPGSNCDQDLVDAISIGMQQEVVKLWHKEHDLQGCDFILLPGGFSYGDYLRSGAISRFSPIMQEVVQHANRGGYVMGICNGFQILTEAGLLPGALLRNVNQKFICDNVHIRPVTTNLLPTRLLDVNKAYKIPVAHGEGRYYADEDTIKAMQDNDQIMFEYSSNVADTNEIYNINGSLLNIAGVSNDKKNVFGMMPHPERAVDPELGNTDGRLIFESILEVVNV</sequence>
<comment type="function">
    <text evidence="8">Part of the phosphoribosylformylglycinamidine synthase complex involved in the purines biosynthetic pathway. Catalyzes the ATP-dependent conversion of formylglycinamide ribonucleotide (FGAR) and glutamine to yield formylglycinamidine ribonucleotide (FGAM) and glutamate. The FGAM synthase complex is composed of three subunits. PurQ produces an ammonia molecule by converting glutamine to glutamate. PurL transfers the ammonia molecule to FGAR to form FGAM in an ATP-dependent manner. PurS interacts with PurQ and PurL and is thought to assist in the transfer of the ammonia molecule from PurQ to PurL.</text>
</comment>
<dbReference type="EC" id="6.3.5.3" evidence="8"/>
<dbReference type="CDD" id="cd01740">
    <property type="entry name" value="GATase1_FGAR_AT"/>
    <property type="match status" value="1"/>
</dbReference>
<dbReference type="PANTHER" id="PTHR47552:SF1">
    <property type="entry name" value="PHOSPHORIBOSYLFORMYLGLYCINAMIDINE SYNTHASE SUBUNIT PURQ"/>
    <property type="match status" value="1"/>
</dbReference>
<dbReference type="EC" id="3.5.1.2" evidence="8"/>
<reference evidence="10" key="1">
    <citation type="journal article" date="2019" name="Int. J. Syst. Evol. Microbiol.">
        <title>The Global Catalogue of Microorganisms (GCM) 10K type strain sequencing project: providing services to taxonomists for standard genome sequencing and annotation.</title>
        <authorList>
            <consortium name="The Broad Institute Genomics Platform"/>
            <consortium name="The Broad Institute Genome Sequencing Center for Infectious Disease"/>
            <person name="Wu L."/>
            <person name="Ma J."/>
        </authorList>
    </citation>
    <scope>NUCLEOTIDE SEQUENCE [LARGE SCALE GENOMIC DNA]</scope>
    <source>
        <strain evidence="10">KCTC 23984</strain>
    </source>
</reference>
<evidence type="ECO:0000313" key="10">
    <source>
        <dbReference type="Proteomes" id="UP001597641"/>
    </source>
</evidence>
<evidence type="ECO:0000256" key="3">
    <source>
        <dbReference type="ARBA" id="ARBA00022741"/>
    </source>
</evidence>
<evidence type="ECO:0000256" key="2">
    <source>
        <dbReference type="ARBA" id="ARBA00022598"/>
    </source>
</evidence>
<keyword evidence="4 8" id="KW-0658">Purine biosynthesis</keyword>
<dbReference type="GO" id="GO:0004359">
    <property type="term" value="F:glutaminase activity"/>
    <property type="evidence" value="ECO:0007669"/>
    <property type="project" value="UniProtKB-EC"/>
</dbReference>
<comment type="subunit">
    <text evidence="8">Part of the FGAM synthase complex composed of 1 PurL, 1 PurQ and 2 PurS subunits.</text>
</comment>
<name>A0ABW6BZY2_9BACT</name>
<evidence type="ECO:0000256" key="8">
    <source>
        <dbReference type="HAMAP-Rule" id="MF_00421"/>
    </source>
</evidence>
<comment type="catalytic activity">
    <reaction evidence="8">
        <text>L-glutamine + H2O = L-glutamate + NH4(+)</text>
        <dbReference type="Rhea" id="RHEA:15889"/>
        <dbReference type="ChEBI" id="CHEBI:15377"/>
        <dbReference type="ChEBI" id="CHEBI:28938"/>
        <dbReference type="ChEBI" id="CHEBI:29985"/>
        <dbReference type="ChEBI" id="CHEBI:58359"/>
        <dbReference type="EC" id="3.5.1.2"/>
    </reaction>
</comment>
<keyword evidence="10" id="KW-1185">Reference proteome</keyword>
<keyword evidence="2 8" id="KW-0436">Ligase</keyword>
<comment type="subcellular location">
    <subcellularLocation>
        <location evidence="8">Cytoplasm</location>
    </subcellularLocation>
</comment>
<dbReference type="EMBL" id="JBHUOX010000028">
    <property type="protein sequence ID" value="MFD3003390.1"/>
    <property type="molecule type" value="Genomic_DNA"/>
</dbReference>
<dbReference type="NCBIfam" id="NF002957">
    <property type="entry name" value="PRK03619.1"/>
    <property type="match status" value="1"/>
</dbReference>
<dbReference type="PANTHER" id="PTHR47552">
    <property type="entry name" value="PHOSPHORIBOSYLFORMYLGLYCINAMIDINE SYNTHASE SUBUNIT PURQ"/>
    <property type="match status" value="1"/>
</dbReference>
<keyword evidence="5 8" id="KW-0378">Hydrolase</keyword>